<keyword evidence="9" id="KW-0770">Synapse</keyword>
<dbReference type="Pfam" id="PF00041">
    <property type="entry name" value="fn3"/>
    <property type="match status" value="3"/>
</dbReference>
<keyword evidence="10 16" id="KW-0472">Membrane</keyword>
<feature type="domain" description="Ig-like" evidence="18">
    <location>
        <begin position="170"/>
        <end position="248"/>
    </location>
</feature>
<evidence type="ECO:0000256" key="14">
    <source>
        <dbReference type="ARBA" id="ARBA00034103"/>
    </source>
</evidence>
<keyword evidence="7" id="KW-0524">Neurogenesis</keyword>
<dbReference type="InterPro" id="IPR013783">
    <property type="entry name" value="Ig-like_fold"/>
</dbReference>
<evidence type="ECO:0000259" key="19">
    <source>
        <dbReference type="PROSITE" id="PS50853"/>
    </source>
</evidence>
<keyword evidence="6" id="KW-0130">Cell adhesion</keyword>
<evidence type="ECO:0000256" key="13">
    <source>
        <dbReference type="ARBA" id="ARBA00023319"/>
    </source>
</evidence>
<protein>
    <recommendedName>
        <fullName evidence="22">Down syndrome cell adhesion molecule-like protein Dscam2</fullName>
    </recommendedName>
</protein>
<feature type="domain" description="Fibronectin type-III" evidence="19">
    <location>
        <begin position="953"/>
        <end position="1049"/>
    </location>
</feature>
<dbReference type="Pfam" id="PF13927">
    <property type="entry name" value="Ig_3"/>
    <property type="match status" value="4"/>
</dbReference>
<dbReference type="FunFam" id="2.60.40.10:FF:000324">
    <property type="entry name" value="Down syndrome cell adhesion molecule, isoform D"/>
    <property type="match status" value="1"/>
</dbReference>
<dbReference type="FunFam" id="2.60.40.10:FF:000120">
    <property type="entry name" value="Down syndrome cell adhesion molecule like 1"/>
    <property type="match status" value="1"/>
</dbReference>
<feature type="chain" id="PRO_5036207228" description="Down syndrome cell adhesion molecule-like protein Dscam2" evidence="17">
    <location>
        <begin position="19"/>
        <end position="1648"/>
    </location>
</feature>
<dbReference type="InterPro" id="IPR003961">
    <property type="entry name" value="FN3_dom"/>
</dbReference>
<feature type="region of interest" description="Disordered" evidence="15">
    <location>
        <begin position="1038"/>
        <end position="1059"/>
    </location>
</feature>
<evidence type="ECO:0000256" key="15">
    <source>
        <dbReference type="SAM" id="MobiDB-lite"/>
    </source>
</evidence>
<evidence type="ECO:0000256" key="16">
    <source>
        <dbReference type="SAM" id="Phobius"/>
    </source>
</evidence>
<dbReference type="EnsemblMetazoa" id="XM_022791125">
    <property type="protein sequence ID" value="XP_022646860"/>
    <property type="gene ID" value="LOC111244251"/>
</dbReference>
<dbReference type="GO" id="GO:0007411">
    <property type="term" value="P:axon guidance"/>
    <property type="evidence" value="ECO:0007669"/>
    <property type="project" value="TreeGrafter"/>
</dbReference>
<dbReference type="SMART" id="SM00409">
    <property type="entry name" value="IG"/>
    <property type="match status" value="9"/>
</dbReference>
<dbReference type="PANTHER" id="PTHR10075">
    <property type="entry name" value="BASIGIN RELATED"/>
    <property type="match status" value="1"/>
</dbReference>
<sequence length="1648" mass="180032">MTNLLLFASSLLYIGGRGGQGAGVGVSFDGAVGAFGSWLLLLTIGSFTEASKYQAPSFHEEPPSRVRFLNSSGVVIPCAVQGQPPPRITWIHRDGSEAPTVPNLRHVRSDGALVLEPFAAQDFRSDVHDTAYRCSGQNLAGAVLSRDVKVTAVIKRTFTAKVFERTIIRGNTGVLRCHISDVDRAYIQVKTWLVNSFRLNAGSIGVRGKYSVLSNGGDLHIRNVDSTDAAATYECMAQHLLTQETAISIAGKKIIVRAEAVSKAPLITDSHRHVRTKRGATVELPCIAQAVPPPSYQWFRRLKRQSVPVPVVPSGRVSQYDGTLYIHQASTNDAGTYLCQTNNSMGMETTETELIVTDALHAVITPRVYRADLGGNVLLNCTVRGTPVHRVEWLHNQRPVHSQYAGSSSGTTAGMGAGGSGLHDPSGVSFIYSISNARQEHKGVYQCFAYNDDESTQASAILDITDEPPVLIETFEEITTSPGPSVSLKCIASGRPLPQVTWTLDGVAVPEDARYRIGDYVTRDSYVVSFVNISSVRAQDGGMYQCTARSDAGEAEHGQRLNVHGPPFVREMKNVSVLAAETMTLICPAGGWPIDSITWEKENIRLPYNHRQKVFTNGTLLVHDVERATDEGRYTCTAKNSQGQWQSNGVFIRVLVKPVLVPFSFPQSLHQGQRFNVLCTVSKGDSPIHIRWYKDEQRLSATEGVSILNVTEFSSTLIFNELQPHHKGNYTCEARNDAGVVRFTEQMVIHVPPSWRVEPHDTPVVKGTTAFLDCQADGFPQPKIRWTRAQGDDPAGDYKAIQSSSHSHVYENGTLIIQGAKSSDAGSYLCQAANGVSPVLSKVVRLSVHTAAHFRWKFRGETAQKGQPVRLKCEAFGDAPLVVTWTKDKQPFDPRNNPRCTANETHAEHSVVSEIIITDTDRRDSALFSCIARNAYGSDDTNIQLILQEPPDPPQDVKALDIKERKIRISWMAPYSGNSPIVKYIVQYRNHEENWHSRKNKNVSVSGSDTEAELVSLLPATMYVVRVLAINQIGSSEPGSDTHIKTHNEAPEGPPLNVRLEPVGPHSVRVSWKPPRKELQHGDLRGYYVGFKTRNSFEEFAYQTVELKDDQENELSLSGIEEAEGGSDIGIYFVNGLRRNTEYTIVVQAFNDKGSGPASPEMHVRTLEHDVPESPDFSVKATTKGSLTLSWPPVPQSTNFGYIVYYRKQKSGEWQKSLVPKNALSHTITGLDCGQKYFLYMRAENSPVRGEPKNLVSTSTSGVAPTAPEKQQLLSDANDTAVALNLASWREGGCVIESFHVAYKLATSLEWINVPREDLPPLPLALLPQQSSSHTGGTVSKTSSTSSATSVIVGNLLPSMPYLLLVRATNSAGTTEAQYDFVTSRQARDNPLSSTVGARRSPLLQLEVIIPVAASVLVVALVIGAICFVIKNNRDNMHPYDESCGSGFGVLRKNQTVVGGVGVGVGECVHLAEMDGCNKMELPGSQLLKKTSEGYYATPYATTRLAGLNLTSGVHNAMVSQHPGHPGHISHPAGIGVQVQPMCGGEQRKFPVPIGSSPDCFKQIVSEEESSYATVKRTPRQMRQSSEFNIYNYPAGTAGTVMGSPDEMSDLDSSTIGQWEGGQGCGVNNKFRAIQGLEHMVNHHGHPY</sequence>
<dbReference type="InterPro" id="IPR007110">
    <property type="entry name" value="Ig-like_dom"/>
</dbReference>
<dbReference type="InterPro" id="IPR013098">
    <property type="entry name" value="Ig_I-set"/>
</dbReference>
<dbReference type="CDD" id="cd00063">
    <property type="entry name" value="FN3"/>
    <property type="match status" value="3"/>
</dbReference>
<evidence type="ECO:0000256" key="10">
    <source>
        <dbReference type="ARBA" id="ARBA00023136"/>
    </source>
</evidence>
<dbReference type="GO" id="GO:0070593">
    <property type="term" value="P:dendrite self-avoidance"/>
    <property type="evidence" value="ECO:0007669"/>
    <property type="project" value="TreeGrafter"/>
</dbReference>
<comment type="subcellular location">
    <subcellularLocation>
        <location evidence="1">Cell membrane</location>
        <topology evidence="1">Single-pass type I membrane protein</topology>
    </subcellularLocation>
    <subcellularLocation>
        <location evidence="14">Synapse</location>
    </subcellularLocation>
</comment>
<evidence type="ECO:0000256" key="12">
    <source>
        <dbReference type="ARBA" id="ARBA00023180"/>
    </source>
</evidence>
<dbReference type="GO" id="GO:0005886">
    <property type="term" value="C:plasma membrane"/>
    <property type="evidence" value="ECO:0007669"/>
    <property type="project" value="UniProtKB-SubCell"/>
</dbReference>
<dbReference type="GeneID" id="111244251"/>
<dbReference type="FunFam" id="2.60.40.10:FF:000104">
    <property type="entry name" value="Down syndrome cell adhesion molecule b"/>
    <property type="match status" value="1"/>
</dbReference>
<reference evidence="20" key="1">
    <citation type="submission" date="2021-01" db="UniProtKB">
        <authorList>
            <consortium name="EnsemblMetazoa"/>
        </authorList>
    </citation>
    <scope>IDENTIFICATION</scope>
</reference>
<dbReference type="SMART" id="SM00408">
    <property type="entry name" value="IGc2"/>
    <property type="match status" value="9"/>
</dbReference>
<evidence type="ECO:0000256" key="4">
    <source>
        <dbReference type="ARBA" id="ARBA00022729"/>
    </source>
</evidence>
<accession>A0A7M7J5R6</accession>
<dbReference type="RefSeq" id="XP_022646870.1">
    <property type="nucleotide sequence ID" value="XM_022791135.1"/>
</dbReference>
<dbReference type="EnsemblMetazoa" id="XM_022791135">
    <property type="protein sequence ID" value="XP_022646870"/>
    <property type="gene ID" value="LOC111244251"/>
</dbReference>
<feature type="domain" description="Ig-like" evidence="18">
    <location>
        <begin position="265"/>
        <end position="357"/>
    </location>
</feature>
<evidence type="ECO:0000256" key="9">
    <source>
        <dbReference type="ARBA" id="ARBA00023018"/>
    </source>
</evidence>
<dbReference type="InParanoid" id="A0A7M7J5R6"/>
<dbReference type="OMA" id="SHWKMAT"/>
<dbReference type="InterPro" id="IPR003598">
    <property type="entry name" value="Ig_sub2"/>
</dbReference>
<evidence type="ECO:0000256" key="1">
    <source>
        <dbReference type="ARBA" id="ARBA00004251"/>
    </source>
</evidence>
<dbReference type="InterPro" id="IPR036116">
    <property type="entry name" value="FN3_sf"/>
</dbReference>
<feature type="domain" description="Ig-like" evidence="18">
    <location>
        <begin position="468"/>
        <end position="562"/>
    </location>
</feature>
<keyword evidence="13" id="KW-0393">Immunoglobulin domain</keyword>
<keyword evidence="5" id="KW-0677">Repeat</keyword>
<keyword evidence="11" id="KW-1015">Disulfide bond</keyword>
<proteinExistence type="predicted"/>
<dbReference type="FunFam" id="2.60.40.10:FF:000333">
    <property type="entry name" value="Down syndrome cell adhesion molecule"/>
    <property type="match status" value="1"/>
</dbReference>
<dbReference type="Proteomes" id="UP000594260">
    <property type="component" value="Unplaced"/>
</dbReference>
<dbReference type="Pfam" id="PF07679">
    <property type="entry name" value="I-set"/>
    <property type="match status" value="3"/>
</dbReference>
<keyword evidence="3 16" id="KW-0812">Transmembrane</keyword>
<dbReference type="SUPFAM" id="SSF49265">
    <property type="entry name" value="Fibronectin type III"/>
    <property type="match status" value="3"/>
</dbReference>
<dbReference type="FunFam" id="2.60.40.10:FF:000017">
    <property type="entry name" value="Down syndrome cell adhesion molecule b"/>
    <property type="match status" value="1"/>
</dbReference>
<feature type="domain" description="Ig-like" evidence="18">
    <location>
        <begin position="566"/>
        <end position="641"/>
    </location>
</feature>
<dbReference type="KEGG" id="vde:111244251"/>
<dbReference type="GO" id="GO:0030424">
    <property type="term" value="C:axon"/>
    <property type="evidence" value="ECO:0007669"/>
    <property type="project" value="TreeGrafter"/>
</dbReference>
<keyword evidence="21" id="KW-1185">Reference proteome</keyword>
<dbReference type="GO" id="GO:0098632">
    <property type="term" value="F:cell-cell adhesion mediator activity"/>
    <property type="evidence" value="ECO:0007669"/>
    <property type="project" value="TreeGrafter"/>
</dbReference>
<dbReference type="Gene3D" id="2.60.40.10">
    <property type="entry name" value="Immunoglobulins"/>
    <property type="match status" value="13"/>
</dbReference>
<keyword evidence="8 16" id="KW-1133">Transmembrane helix</keyword>
<feature type="domain" description="Fibronectin type-III" evidence="19">
    <location>
        <begin position="1054"/>
        <end position="1169"/>
    </location>
</feature>
<dbReference type="SMART" id="SM00060">
    <property type="entry name" value="FN3"/>
    <property type="match status" value="4"/>
</dbReference>
<dbReference type="SUPFAM" id="SSF48726">
    <property type="entry name" value="Immunoglobulin"/>
    <property type="match status" value="9"/>
</dbReference>
<feature type="signal peptide" evidence="17">
    <location>
        <begin position="1"/>
        <end position="18"/>
    </location>
</feature>
<evidence type="ECO:0000313" key="21">
    <source>
        <dbReference type="Proteomes" id="UP000594260"/>
    </source>
</evidence>
<feature type="domain" description="Ig-like" evidence="18">
    <location>
        <begin position="753"/>
        <end position="847"/>
    </location>
</feature>
<feature type="domain" description="Fibronectin type-III" evidence="19">
    <location>
        <begin position="1171"/>
        <end position="1263"/>
    </location>
</feature>
<evidence type="ECO:0000256" key="6">
    <source>
        <dbReference type="ARBA" id="ARBA00022889"/>
    </source>
</evidence>
<dbReference type="GO" id="GO:0045202">
    <property type="term" value="C:synapse"/>
    <property type="evidence" value="ECO:0007669"/>
    <property type="project" value="UniProtKB-SubCell"/>
</dbReference>
<dbReference type="FunFam" id="2.60.40.10:FF:000719">
    <property type="entry name" value="nephrin isoform X1"/>
    <property type="match status" value="1"/>
</dbReference>
<feature type="domain" description="Ig-like" evidence="18">
    <location>
        <begin position="56"/>
        <end position="151"/>
    </location>
</feature>
<feature type="domain" description="Ig-like" evidence="18">
    <location>
        <begin position="374"/>
        <end position="463"/>
    </location>
</feature>
<keyword evidence="4 17" id="KW-0732">Signal</keyword>
<dbReference type="InterPro" id="IPR003599">
    <property type="entry name" value="Ig_sub"/>
</dbReference>
<evidence type="ECO:0000313" key="20">
    <source>
        <dbReference type="EnsemblMetazoa" id="XP_022646870"/>
    </source>
</evidence>
<dbReference type="OrthoDB" id="152385at2759"/>
<dbReference type="CDD" id="cd20956">
    <property type="entry name" value="IgI_4_Dscam"/>
    <property type="match status" value="1"/>
</dbReference>
<dbReference type="RefSeq" id="XP_022646860.1">
    <property type="nucleotide sequence ID" value="XM_022791125.1"/>
</dbReference>
<evidence type="ECO:0000259" key="18">
    <source>
        <dbReference type="PROSITE" id="PS50835"/>
    </source>
</evidence>
<dbReference type="GO" id="GO:0007156">
    <property type="term" value="P:homophilic cell adhesion via plasma membrane adhesion molecules"/>
    <property type="evidence" value="ECO:0007669"/>
    <property type="project" value="TreeGrafter"/>
</dbReference>
<feature type="compositionally biased region" description="Basic and acidic residues" evidence="15">
    <location>
        <begin position="1040"/>
        <end position="1050"/>
    </location>
</feature>
<feature type="transmembrane region" description="Helical" evidence="16">
    <location>
        <begin position="1408"/>
        <end position="1430"/>
    </location>
</feature>
<evidence type="ECO:0000256" key="5">
    <source>
        <dbReference type="ARBA" id="ARBA00022737"/>
    </source>
</evidence>
<keyword evidence="12" id="KW-0325">Glycoprotein</keyword>
<dbReference type="PROSITE" id="PS50835">
    <property type="entry name" value="IG_LIKE"/>
    <property type="match status" value="9"/>
</dbReference>
<feature type="domain" description="Ig-like" evidence="18">
    <location>
        <begin position="658"/>
        <end position="748"/>
    </location>
</feature>
<feature type="domain" description="Ig-like" evidence="18">
    <location>
        <begin position="863"/>
        <end position="944"/>
    </location>
</feature>
<evidence type="ECO:0000256" key="11">
    <source>
        <dbReference type="ARBA" id="ARBA00023157"/>
    </source>
</evidence>
<evidence type="ECO:0000256" key="7">
    <source>
        <dbReference type="ARBA" id="ARBA00022902"/>
    </source>
</evidence>
<dbReference type="PANTHER" id="PTHR10075:SF100">
    <property type="entry name" value="FASCICLIN-2"/>
    <property type="match status" value="1"/>
</dbReference>
<evidence type="ECO:0000256" key="17">
    <source>
        <dbReference type="SAM" id="SignalP"/>
    </source>
</evidence>
<organism evidence="20 21">
    <name type="scientific">Varroa destructor</name>
    <name type="common">Honeybee mite</name>
    <dbReference type="NCBI Taxonomy" id="109461"/>
    <lineage>
        <taxon>Eukaryota</taxon>
        <taxon>Metazoa</taxon>
        <taxon>Ecdysozoa</taxon>
        <taxon>Arthropoda</taxon>
        <taxon>Chelicerata</taxon>
        <taxon>Arachnida</taxon>
        <taxon>Acari</taxon>
        <taxon>Parasitiformes</taxon>
        <taxon>Mesostigmata</taxon>
        <taxon>Gamasina</taxon>
        <taxon>Dermanyssoidea</taxon>
        <taxon>Varroidae</taxon>
        <taxon>Varroa</taxon>
    </lineage>
</organism>
<dbReference type="PROSITE" id="PS50853">
    <property type="entry name" value="FN3"/>
    <property type="match status" value="3"/>
</dbReference>
<dbReference type="InterPro" id="IPR036179">
    <property type="entry name" value="Ig-like_dom_sf"/>
</dbReference>
<name>A0A7M7J5R6_VARDE</name>
<evidence type="ECO:0000256" key="8">
    <source>
        <dbReference type="ARBA" id="ARBA00022989"/>
    </source>
</evidence>
<evidence type="ECO:0008006" key="22">
    <source>
        <dbReference type="Google" id="ProtNLM"/>
    </source>
</evidence>
<dbReference type="CDD" id="cd20958">
    <property type="entry name" value="IgI_5_Dscam"/>
    <property type="match status" value="1"/>
</dbReference>
<evidence type="ECO:0000256" key="3">
    <source>
        <dbReference type="ARBA" id="ARBA00022692"/>
    </source>
</evidence>
<keyword evidence="2" id="KW-1003">Cell membrane</keyword>
<evidence type="ECO:0000256" key="2">
    <source>
        <dbReference type="ARBA" id="ARBA00022475"/>
    </source>
</evidence>